<evidence type="ECO:0000256" key="5">
    <source>
        <dbReference type="ARBA" id="ARBA00023136"/>
    </source>
</evidence>
<feature type="transmembrane region" description="Helical" evidence="6">
    <location>
        <begin position="20"/>
        <end position="50"/>
    </location>
</feature>
<dbReference type="OMA" id="ACYFANS"/>
<dbReference type="InterPro" id="IPR011701">
    <property type="entry name" value="MFS"/>
</dbReference>
<reference evidence="7" key="2">
    <citation type="submission" date="2021-09" db="EMBL/GenBank/DDBJ databases">
        <authorList>
            <person name="Jia N."/>
            <person name="Wang J."/>
            <person name="Shi W."/>
            <person name="Du L."/>
            <person name="Sun Y."/>
            <person name="Zhan W."/>
            <person name="Jiang J."/>
            <person name="Wang Q."/>
            <person name="Zhang B."/>
            <person name="Ji P."/>
            <person name="Sakyi L.B."/>
            <person name="Cui X."/>
            <person name="Yuan T."/>
            <person name="Jiang B."/>
            <person name="Yang W."/>
            <person name="Lam T.T.-Y."/>
            <person name="Chang Q."/>
            <person name="Ding S."/>
            <person name="Wang X."/>
            <person name="Zhu J."/>
            <person name="Ruan X."/>
            <person name="Zhao L."/>
            <person name="Wei J."/>
            <person name="Que T."/>
            <person name="Du C."/>
            <person name="Cheng J."/>
            <person name="Dai P."/>
            <person name="Han X."/>
            <person name="Huang E."/>
            <person name="Gao Y."/>
            <person name="Liu J."/>
            <person name="Shao H."/>
            <person name="Ye R."/>
            <person name="Li L."/>
            <person name="Wei W."/>
            <person name="Wang X."/>
            <person name="Wang C."/>
            <person name="Huo Q."/>
            <person name="Li W."/>
            <person name="Guo W."/>
            <person name="Chen H."/>
            <person name="Chen S."/>
            <person name="Zhou L."/>
            <person name="Zhou L."/>
            <person name="Ni X."/>
            <person name="Tian J."/>
            <person name="Zhou Y."/>
            <person name="Sheng Y."/>
            <person name="Liu T."/>
            <person name="Pan Y."/>
            <person name="Xia L."/>
            <person name="Li J."/>
            <person name="Zhao F."/>
            <person name="Cao W."/>
        </authorList>
    </citation>
    <scope>NUCLEOTIDE SEQUENCE</scope>
    <source>
        <strain evidence="7">Rmic-2018</strain>
        <tissue evidence="7">Larvae</tissue>
    </source>
</reference>
<reference evidence="7" key="1">
    <citation type="journal article" date="2020" name="Cell">
        <title>Large-Scale Comparative Analyses of Tick Genomes Elucidate Their Genetic Diversity and Vector Capacities.</title>
        <authorList>
            <consortium name="Tick Genome and Microbiome Consortium (TIGMIC)"/>
            <person name="Jia N."/>
            <person name="Wang J."/>
            <person name="Shi W."/>
            <person name="Du L."/>
            <person name="Sun Y."/>
            <person name="Zhan W."/>
            <person name="Jiang J.F."/>
            <person name="Wang Q."/>
            <person name="Zhang B."/>
            <person name="Ji P."/>
            <person name="Bell-Sakyi L."/>
            <person name="Cui X.M."/>
            <person name="Yuan T.T."/>
            <person name="Jiang B.G."/>
            <person name="Yang W.F."/>
            <person name="Lam T.T."/>
            <person name="Chang Q.C."/>
            <person name="Ding S.J."/>
            <person name="Wang X.J."/>
            <person name="Zhu J.G."/>
            <person name="Ruan X.D."/>
            <person name="Zhao L."/>
            <person name="Wei J.T."/>
            <person name="Ye R.Z."/>
            <person name="Que T.C."/>
            <person name="Du C.H."/>
            <person name="Zhou Y.H."/>
            <person name="Cheng J.X."/>
            <person name="Dai P.F."/>
            <person name="Guo W.B."/>
            <person name="Han X.H."/>
            <person name="Huang E.J."/>
            <person name="Li L.F."/>
            <person name="Wei W."/>
            <person name="Gao Y.C."/>
            <person name="Liu J.Z."/>
            <person name="Shao H.Z."/>
            <person name="Wang X."/>
            <person name="Wang C.C."/>
            <person name="Yang T.C."/>
            <person name="Huo Q.B."/>
            <person name="Li W."/>
            <person name="Chen H.Y."/>
            <person name="Chen S.E."/>
            <person name="Zhou L.G."/>
            <person name="Ni X.B."/>
            <person name="Tian J.H."/>
            <person name="Sheng Y."/>
            <person name="Liu T."/>
            <person name="Pan Y.S."/>
            <person name="Xia L.Y."/>
            <person name="Li J."/>
            <person name="Zhao F."/>
            <person name="Cao W.C."/>
        </authorList>
    </citation>
    <scope>NUCLEOTIDE SEQUENCE</scope>
    <source>
        <strain evidence="7">Rmic-2018</strain>
    </source>
</reference>
<feature type="transmembrane region" description="Helical" evidence="6">
    <location>
        <begin position="89"/>
        <end position="109"/>
    </location>
</feature>
<organism evidence="7 8">
    <name type="scientific">Rhipicephalus microplus</name>
    <name type="common">Cattle tick</name>
    <name type="synonym">Boophilus microplus</name>
    <dbReference type="NCBI Taxonomy" id="6941"/>
    <lineage>
        <taxon>Eukaryota</taxon>
        <taxon>Metazoa</taxon>
        <taxon>Ecdysozoa</taxon>
        <taxon>Arthropoda</taxon>
        <taxon>Chelicerata</taxon>
        <taxon>Arachnida</taxon>
        <taxon>Acari</taxon>
        <taxon>Parasitiformes</taxon>
        <taxon>Ixodida</taxon>
        <taxon>Ixodoidea</taxon>
        <taxon>Ixodidae</taxon>
        <taxon>Rhipicephalinae</taxon>
        <taxon>Rhipicephalus</taxon>
        <taxon>Boophilus</taxon>
    </lineage>
</organism>
<feature type="transmembrane region" description="Helical" evidence="6">
    <location>
        <begin position="148"/>
        <end position="167"/>
    </location>
</feature>
<dbReference type="VEuPathDB" id="VectorBase:LOC119167277"/>
<keyword evidence="3 6" id="KW-0812">Transmembrane</keyword>
<gene>
    <name evidence="7" type="ORF">HPB51_020065</name>
</gene>
<evidence type="ECO:0000256" key="3">
    <source>
        <dbReference type="ARBA" id="ARBA00022692"/>
    </source>
</evidence>
<feature type="transmembrane region" description="Helical" evidence="6">
    <location>
        <begin position="387"/>
        <end position="407"/>
    </location>
</feature>
<dbReference type="PANTHER" id="PTHR43385:SF1">
    <property type="entry name" value="RIBOFLAVIN TRANSPORTER RIBJ"/>
    <property type="match status" value="1"/>
</dbReference>
<feature type="transmembrane region" description="Helical" evidence="6">
    <location>
        <begin position="179"/>
        <end position="197"/>
    </location>
</feature>
<dbReference type="Proteomes" id="UP000821866">
    <property type="component" value="Chromosome 4"/>
</dbReference>
<evidence type="ECO:0000313" key="7">
    <source>
        <dbReference type="EMBL" id="KAH8028899.1"/>
    </source>
</evidence>
<keyword evidence="2" id="KW-0813">Transport</keyword>
<evidence type="ECO:0000256" key="4">
    <source>
        <dbReference type="ARBA" id="ARBA00022989"/>
    </source>
</evidence>
<dbReference type="AlphaFoldDB" id="A0A9J6E2Z7"/>
<dbReference type="InterPro" id="IPR036259">
    <property type="entry name" value="MFS_trans_sf"/>
</dbReference>
<dbReference type="SUPFAM" id="SSF103473">
    <property type="entry name" value="MFS general substrate transporter"/>
    <property type="match status" value="1"/>
</dbReference>
<keyword evidence="5 6" id="KW-0472">Membrane</keyword>
<feature type="transmembrane region" description="Helical" evidence="6">
    <location>
        <begin position="462"/>
        <end position="483"/>
    </location>
</feature>
<evidence type="ECO:0000256" key="6">
    <source>
        <dbReference type="SAM" id="Phobius"/>
    </source>
</evidence>
<feature type="transmembrane region" description="Helical" evidence="6">
    <location>
        <begin position="428"/>
        <end position="450"/>
    </location>
</feature>
<evidence type="ECO:0000256" key="1">
    <source>
        <dbReference type="ARBA" id="ARBA00004141"/>
    </source>
</evidence>
<evidence type="ECO:0000256" key="2">
    <source>
        <dbReference type="ARBA" id="ARBA00022448"/>
    </source>
</evidence>
<keyword evidence="4 6" id="KW-1133">Transmembrane helix</keyword>
<feature type="transmembrane region" description="Helical" evidence="6">
    <location>
        <begin position="62"/>
        <end position="82"/>
    </location>
</feature>
<evidence type="ECO:0008006" key="9">
    <source>
        <dbReference type="Google" id="ProtNLM"/>
    </source>
</evidence>
<dbReference type="GO" id="GO:0022857">
    <property type="term" value="F:transmembrane transporter activity"/>
    <property type="evidence" value="ECO:0007669"/>
    <property type="project" value="InterPro"/>
</dbReference>
<comment type="subcellular location">
    <subcellularLocation>
        <location evidence="1">Membrane</location>
        <topology evidence="1">Multi-pass membrane protein</topology>
    </subcellularLocation>
</comment>
<feature type="transmembrane region" description="Helical" evidence="6">
    <location>
        <begin position="306"/>
        <end position="325"/>
    </location>
</feature>
<feature type="transmembrane region" description="Helical" evidence="6">
    <location>
        <begin position="115"/>
        <end position="136"/>
    </location>
</feature>
<dbReference type="InterPro" id="IPR052983">
    <property type="entry name" value="MFS_Riboflavin_Transporter"/>
</dbReference>
<proteinExistence type="predicted"/>
<dbReference type="GO" id="GO:0016020">
    <property type="term" value="C:membrane"/>
    <property type="evidence" value="ECO:0007669"/>
    <property type="project" value="UniProtKB-SubCell"/>
</dbReference>
<dbReference type="Pfam" id="PF07690">
    <property type="entry name" value="MFS_1"/>
    <property type="match status" value="1"/>
</dbReference>
<dbReference type="EMBL" id="JABSTU010000006">
    <property type="protein sequence ID" value="KAH8028899.1"/>
    <property type="molecule type" value="Genomic_DNA"/>
</dbReference>
<dbReference type="Gene3D" id="1.20.1250.20">
    <property type="entry name" value="MFS general substrate transporter like domains"/>
    <property type="match status" value="2"/>
</dbReference>
<keyword evidence="8" id="KW-1185">Reference proteome</keyword>
<sequence>MARSEASLKSDPRFGLDSRWSWVTAGFLSWLLCGSMMTQQSAGVLFFGIVDTYGVSREEASWPLVLCASVVCLTGPVIGYLCQRFSCRPVLMFFSFASAISVCACYFANSVLFLTIVLGIVHGAAVSGVFVGVQVLASQHFEKRRATACSLMFTLCAANMFLSAPLADLFRVTYGIRGTFLLLGGLILNTFPAAIAVQNPAWMELRNKNSSVSKKGESYPETEKSAVAPLLTAYPEKEQTAPEEGKKTILESITLVPVPKAIVVPKYAPNLRNFCSLLRSTTSAKAEKGVLQDLTANARLFGTWRFVLDSLSFSVIIFGLTTYFMLYVDLATDRGVLPTRAAFLVYAFAAGDLACRALSGVVIDWGLLTLDSVMLLGYVLQAAGFELFVWLRTFPTMMACSALIGISNGFRHSLQAPLLVQDFGIQHLPVMMGALSFCNGLVLLFRPMLVGYYRDQQGSYDGLLHIAAAVNASLCLLWAIRIFSERRREWTRCDHSKQRQVEVGLS</sequence>
<accession>A0A9J6E2Z7</accession>
<evidence type="ECO:0000313" key="8">
    <source>
        <dbReference type="Proteomes" id="UP000821866"/>
    </source>
</evidence>
<dbReference type="OrthoDB" id="5667at2759"/>
<comment type="caution">
    <text evidence="7">The sequence shown here is derived from an EMBL/GenBank/DDBJ whole genome shotgun (WGS) entry which is preliminary data.</text>
</comment>
<dbReference type="PANTHER" id="PTHR43385">
    <property type="entry name" value="RIBOFLAVIN TRANSPORTER RIBJ"/>
    <property type="match status" value="1"/>
</dbReference>
<protein>
    <recommendedName>
        <fullName evidence="9">Monocarboxylate transporter</fullName>
    </recommendedName>
</protein>
<name>A0A9J6E2Z7_RHIMP</name>